<evidence type="ECO:0000313" key="7">
    <source>
        <dbReference type="EMBL" id="MPN33050.1"/>
    </source>
</evidence>
<evidence type="ECO:0000256" key="2">
    <source>
        <dbReference type="ARBA" id="ARBA00022475"/>
    </source>
</evidence>
<evidence type="ECO:0000256" key="3">
    <source>
        <dbReference type="ARBA" id="ARBA00022692"/>
    </source>
</evidence>
<reference evidence="7" key="1">
    <citation type="submission" date="2019-08" db="EMBL/GenBank/DDBJ databases">
        <authorList>
            <person name="Kucharzyk K."/>
            <person name="Murdoch R.W."/>
            <person name="Higgins S."/>
            <person name="Loffler F."/>
        </authorList>
    </citation>
    <scope>NUCLEOTIDE SEQUENCE</scope>
</reference>
<dbReference type="AlphaFoldDB" id="A0A645H2Y9"/>
<name>A0A645H2Y9_9ZZZZ</name>
<dbReference type="Pfam" id="PF07690">
    <property type="entry name" value="MFS_1"/>
    <property type="match status" value="1"/>
</dbReference>
<dbReference type="Gene3D" id="1.20.1250.20">
    <property type="entry name" value="MFS general substrate transporter like domains"/>
    <property type="match status" value="1"/>
</dbReference>
<dbReference type="GO" id="GO:0005886">
    <property type="term" value="C:plasma membrane"/>
    <property type="evidence" value="ECO:0007669"/>
    <property type="project" value="UniProtKB-SubCell"/>
</dbReference>
<comment type="caution">
    <text evidence="7">The sequence shown here is derived from an EMBL/GenBank/DDBJ whole genome shotgun (WGS) entry which is preliminary data.</text>
</comment>
<dbReference type="PANTHER" id="PTHR23513:SF11">
    <property type="entry name" value="STAPHYLOFERRIN A TRANSPORTER"/>
    <property type="match status" value="1"/>
</dbReference>
<comment type="subcellular location">
    <subcellularLocation>
        <location evidence="1">Cell membrane</location>
        <topology evidence="1">Multi-pass membrane protein</topology>
    </subcellularLocation>
</comment>
<accession>A0A645H2Y9</accession>
<sequence length="109" mass="11858">MHSLLVLAFCIAATGFFTLSFCVTSNSILQLNMKNEFRGRVMSLYVIASSGTAPVGNFLSGFVSEHWGPLAGYMTCGFLLLLSLSVLLCWENKYKKKTAAGEVLPGKQL</sequence>
<dbReference type="InterPro" id="IPR011701">
    <property type="entry name" value="MFS"/>
</dbReference>
<dbReference type="InterPro" id="IPR036259">
    <property type="entry name" value="MFS_trans_sf"/>
</dbReference>
<gene>
    <name evidence="7" type="ORF">SDC9_180533</name>
</gene>
<dbReference type="SUPFAM" id="SSF103473">
    <property type="entry name" value="MFS general substrate transporter"/>
    <property type="match status" value="1"/>
</dbReference>
<proteinExistence type="predicted"/>
<keyword evidence="3 6" id="KW-0812">Transmembrane</keyword>
<keyword evidence="2" id="KW-1003">Cell membrane</keyword>
<feature type="transmembrane region" description="Helical" evidence="6">
    <location>
        <begin position="41"/>
        <end position="64"/>
    </location>
</feature>
<keyword evidence="4 6" id="KW-1133">Transmembrane helix</keyword>
<evidence type="ECO:0008006" key="8">
    <source>
        <dbReference type="Google" id="ProtNLM"/>
    </source>
</evidence>
<evidence type="ECO:0000256" key="4">
    <source>
        <dbReference type="ARBA" id="ARBA00022989"/>
    </source>
</evidence>
<evidence type="ECO:0000256" key="1">
    <source>
        <dbReference type="ARBA" id="ARBA00004651"/>
    </source>
</evidence>
<organism evidence="7">
    <name type="scientific">bioreactor metagenome</name>
    <dbReference type="NCBI Taxonomy" id="1076179"/>
    <lineage>
        <taxon>unclassified sequences</taxon>
        <taxon>metagenomes</taxon>
        <taxon>ecological metagenomes</taxon>
    </lineage>
</organism>
<dbReference type="EMBL" id="VSSQ01085361">
    <property type="protein sequence ID" value="MPN33050.1"/>
    <property type="molecule type" value="Genomic_DNA"/>
</dbReference>
<evidence type="ECO:0000256" key="5">
    <source>
        <dbReference type="ARBA" id="ARBA00023136"/>
    </source>
</evidence>
<keyword evidence="5 6" id="KW-0472">Membrane</keyword>
<evidence type="ECO:0000256" key="6">
    <source>
        <dbReference type="SAM" id="Phobius"/>
    </source>
</evidence>
<feature type="transmembrane region" description="Helical" evidence="6">
    <location>
        <begin position="70"/>
        <end position="90"/>
    </location>
</feature>
<dbReference type="PANTHER" id="PTHR23513">
    <property type="entry name" value="INTEGRAL MEMBRANE EFFLUX PROTEIN-RELATED"/>
    <property type="match status" value="1"/>
</dbReference>
<feature type="transmembrane region" description="Helical" evidence="6">
    <location>
        <begin position="6"/>
        <end position="29"/>
    </location>
</feature>
<dbReference type="GO" id="GO:0022857">
    <property type="term" value="F:transmembrane transporter activity"/>
    <property type="evidence" value="ECO:0007669"/>
    <property type="project" value="InterPro"/>
</dbReference>
<protein>
    <recommendedName>
        <fullName evidence="8">Major facilitator superfamily (MFS) profile domain-containing protein</fullName>
    </recommendedName>
</protein>